<protein>
    <submittedName>
        <fullName evidence="2">Uncharacterized protein</fullName>
    </submittedName>
</protein>
<sequence>MDTAITARATSRRRNVWRAGCVVLFVIGWLGIGAAFGQAAYPPASIEITVPAGEKVAIWVQPNYSALCRSLGQPTFQLDSAPALGEVSAEWIDYTVPAGQRCETMRFPGMIVWYQAGKVAGTDVVTWTVGFPREFTSRMPSTGDHHVTTTVVVQ</sequence>
<evidence type="ECO:0000313" key="2">
    <source>
        <dbReference type="EMBL" id="VVE45341.1"/>
    </source>
</evidence>
<feature type="transmembrane region" description="Helical" evidence="1">
    <location>
        <begin position="21"/>
        <end position="41"/>
    </location>
</feature>
<reference evidence="2 3" key="1">
    <citation type="submission" date="2019-08" db="EMBL/GenBank/DDBJ databases">
        <authorList>
            <person name="Peeters C."/>
        </authorList>
    </citation>
    <scope>NUCLEOTIDE SEQUENCE [LARGE SCALE GENOMIC DNA]</scope>
    <source>
        <strain evidence="2 3">LMG 31115</strain>
    </source>
</reference>
<keyword evidence="1" id="KW-0472">Membrane</keyword>
<name>A0A5E4Y952_9BURK</name>
<evidence type="ECO:0000256" key="1">
    <source>
        <dbReference type="SAM" id="Phobius"/>
    </source>
</evidence>
<organism evidence="2 3">
    <name type="scientific">Pandoraea iniqua</name>
    <dbReference type="NCBI Taxonomy" id="2508288"/>
    <lineage>
        <taxon>Bacteria</taxon>
        <taxon>Pseudomonadati</taxon>
        <taxon>Pseudomonadota</taxon>
        <taxon>Betaproteobacteria</taxon>
        <taxon>Burkholderiales</taxon>
        <taxon>Burkholderiaceae</taxon>
        <taxon>Pandoraea</taxon>
    </lineage>
</organism>
<keyword evidence="1" id="KW-0812">Transmembrane</keyword>
<keyword evidence="3" id="KW-1185">Reference proteome</keyword>
<proteinExistence type="predicted"/>
<dbReference type="AlphaFoldDB" id="A0A5E4Y952"/>
<gene>
    <name evidence="2" type="ORF">PIN31115_04352</name>
</gene>
<keyword evidence="1" id="KW-1133">Transmembrane helix</keyword>
<dbReference type="Proteomes" id="UP000333828">
    <property type="component" value="Unassembled WGS sequence"/>
</dbReference>
<accession>A0A5E4Y952</accession>
<evidence type="ECO:0000313" key="3">
    <source>
        <dbReference type="Proteomes" id="UP000333828"/>
    </source>
</evidence>
<dbReference type="EMBL" id="CABPSI010000005">
    <property type="protein sequence ID" value="VVE45341.1"/>
    <property type="molecule type" value="Genomic_DNA"/>
</dbReference>
<dbReference type="RefSeq" id="WP_150685853.1">
    <property type="nucleotide sequence ID" value="NZ_CABPSI010000005.1"/>
</dbReference>